<dbReference type="GO" id="GO:0005524">
    <property type="term" value="F:ATP binding"/>
    <property type="evidence" value="ECO:0007669"/>
    <property type="project" value="UniProtKB-KW"/>
</dbReference>
<evidence type="ECO:0000256" key="7">
    <source>
        <dbReference type="ARBA" id="ARBA00022840"/>
    </source>
</evidence>
<dbReference type="Gene3D" id="1.20.5.1930">
    <property type="match status" value="1"/>
</dbReference>
<protein>
    <recommendedName>
        <fullName evidence="2">histidine kinase</fullName>
        <ecNumber evidence="2">2.7.13.3</ecNumber>
    </recommendedName>
</protein>
<keyword evidence="7" id="KW-0067">ATP-binding</keyword>
<feature type="transmembrane region" description="Helical" evidence="9">
    <location>
        <begin position="40"/>
        <end position="60"/>
    </location>
</feature>
<dbReference type="InterPro" id="IPR025828">
    <property type="entry name" value="Put_sensor_dom"/>
</dbReference>
<evidence type="ECO:0000256" key="8">
    <source>
        <dbReference type="ARBA" id="ARBA00023012"/>
    </source>
</evidence>
<comment type="catalytic activity">
    <reaction evidence="1">
        <text>ATP + protein L-histidine = ADP + protein N-phospho-L-histidine.</text>
        <dbReference type="EC" id="2.7.13.3"/>
    </reaction>
</comment>
<dbReference type="RefSeq" id="WP_270043139.1">
    <property type="nucleotide sequence ID" value="NZ_JAPDOD010000028.1"/>
</dbReference>
<evidence type="ECO:0000259" key="10">
    <source>
        <dbReference type="SMART" id="SM00387"/>
    </source>
</evidence>
<dbReference type="InterPro" id="IPR036890">
    <property type="entry name" value="HATPase_C_sf"/>
</dbReference>
<keyword evidence="4" id="KW-0808">Transferase</keyword>
<keyword evidence="12" id="KW-1185">Reference proteome</keyword>
<evidence type="ECO:0000256" key="3">
    <source>
        <dbReference type="ARBA" id="ARBA00022553"/>
    </source>
</evidence>
<evidence type="ECO:0000313" key="12">
    <source>
        <dbReference type="Proteomes" id="UP001149140"/>
    </source>
</evidence>
<dbReference type="Proteomes" id="UP001149140">
    <property type="component" value="Unassembled WGS sequence"/>
</dbReference>
<dbReference type="InterPro" id="IPR003594">
    <property type="entry name" value="HATPase_dom"/>
</dbReference>
<dbReference type="EC" id="2.7.13.3" evidence="2"/>
<dbReference type="PANTHER" id="PTHR24421">
    <property type="entry name" value="NITRATE/NITRITE SENSOR PROTEIN NARX-RELATED"/>
    <property type="match status" value="1"/>
</dbReference>
<comment type="caution">
    <text evidence="11">The sequence shown here is derived from an EMBL/GenBank/DDBJ whole genome shotgun (WGS) entry which is preliminary data.</text>
</comment>
<dbReference type="Pfam" id="PF07730">
    <property type="entry name" value="HisKA_3"/>
    <property type="match status" value="1"/>
</dbReference>
<dbReference type="GO" id="GO:0016020">
    <property type="term" value="C:membrane"/>
    <property type="evidence" value="ECO:0007669"/>
    <property type="project" value="InterPro"/>
</dbReference>
<evidence type="ECO:0000256" key="4">
    <source>
        <dbReference type="ARBA" id="ARBA00022679"/>
    </source>
</evidence>
<dbReference type="EMBL" id="JAPDOD010000028">
    <property type="protein sequence ID" value="MDA0163892.1"/>
    <property type="molecule type" value="Genomic_DNA"/>
</dbReference>
<evidence type="ECO:0000256" key="5">
    <source>
        <dbReference type="ARBA" id="ARBA00022741"/>
    </source>
</evidence>
<accession>A0A9X3S3Y8</accession>
<evidence type="ECO:0000256" key="9">
    <source>
        <dbReference type="SAM" id="Phobius"/>
    </source>
</evidence>
<keyword evidence="3" id="KW-0597">Phosphoprotein</keyword>
<evidence type="ECO:0000256" key="1">
    <source>
        <dbReference type="ARBA" id="ARBA00000085"/>
    </source>
</evidence>
<dbReference type="Pfam" id="PF13796">
    <property type="entry name" value="Sensor"/>
    <property type="match status" value="1"/>
</dbReference>
<dbReference type="SUPFAM" id="SSF55874">
    <property type="entry name" value="ATPase domain of HSP90 chaperone/DNA topoisomerase II/histidine kinase"/>
    <property type="match status" value="1"/>
</dbReference>
<feature type="transmembrane region" description="Helical" evidence="9">
    <location>
        <begin position="12"/>
        <end position="34"/>
    </location>
</feature>
<name>A0A9X3S3Y8_9ACTN</name>
<feature type="domain" description="Histidine kinase/HSP90-like ATPase" evidence="10">
    <location>
        <begin position="322"/>
        <end position="411"/>
    </location>
</feature>
<dbReference type="Pfam" id="PF02518">
    <property type="entry name" value="HATPase_c"/>
    <property type="match status" value="1"/>
</dbReference>
<dbReference type="AlphaFoldDB" id="A0A9X3S3Y8"/>
<keyword evidence="9" id="KW-0812">Transmembrane</keyword>
<evidence type="ECO:0000256" key="6">
    <source>
        <dbReference type="ARBA" id="ARBA00022777"/>
    </source>
</evidence>
<evidence type="ECO:0000313" key="11">
    <source>
        <dbReference type="EMBL" id="MDA0163892.1"/>
    </source>
</evidence>
<dbReference type="GO" id="GO:0046983">
    <property type="term" value="F:protein dimerization activity"/>
    <property type="evidence" value="ECO:0007669"/>
    <property type="project" value="InterPro"/>
</dbReference>
<keyword evidence="9" id="KW-0472">Membrane</keyword>
<proteinExistence type="predicted"/>
<keyword evidence="8" id="KW-0902">Two-component regulatory system</keyword>
<keyword evidence="6 11" id="KW-0418">Kinase</keyword>
<reference evidence="11" key="1">
    <citation type="submission" date="2022-10" db="EMBL/GenBank/DDBJ databases">
        <title>The WGS of Solirubrobacter ginsenosidimutans DSM 21036.</title>
        <authorList>
            <person name="Jiang Z."/>
        </authorList>
    </citation>
    <scope>NUCLEOTIDE SEQUENCE</scope>
    <source>
        <strain evidence="11">DSM 21036</strain>
    </source>
</reference>
<evidence type="ECO:0000256" key="2">
    <source>
        <dbReference type="ARBA" id="ARBA00012438"/>
    </source>
</evidence>
<keyword evidence="9" id="KW-1133">Transmembrane helix</keyword>
<organism evidence="11 12">
    <name type="scientific">Solirubrobacter ginsenosidimutans</name>
    <dbReference type="NCBI Taxonomy" id="490573"/>
    <lineage>
        <taxon>Bacteria</taxon>
        <taxon>Bacillati</taxon>
        <taxon>Actinomycetota</taxon>
        <taxon>Thermoleophilia</taxon>
        <taxon>Solirubrobacterales</taxon>
        <taxon>Solirubrobacteraceae</taxon>
        <taxon>Solirubrobacter</taxon>
    </lineage>
</organism>
<dbReference type="CDD" id="cd16917">
    <property type="entry name" value="HATPase_UhpB-NarQ-NarX-like"/>
    <property type="match status" value="1"/>
</dbReference>
<dbReference type="InterPro" id="IPR011712">
    <property type="entry name" value="Sig_transdc_His_kin_sub3_dim/P"/>
</dbReference>
<keyword evidence="5" id="KW-0547">Nucleotide-binding</keyword>
<dbReference type="PANTHER" id="PTHR24421:SF10">
    <property type="entry name" value="NITRATE_NITRITE SENSOR PROTEIN NARQ"/>
    <property type="match status" value="1"/>
</dbReference>
<dbReference type="GO" id="GO:0000155">
    <property type="term" value="F:phosphorelay sensor kinase activity"/>
    <property type="evidence" value="ECO:0007669"/>
    <property type="project" value="InterPro"/>
</dbReference>
<dbReference type="InterPro" id="IPR050482">
    <property type="entry name" value="Sensor_HK_TwoCompSys"/>
</dbReference>
<gene>
    <name evidence="11" type="ORF">OM076_26715</name>
</gene>
<dbReference type="Gene3D" id="3.30.565.10">
    <property type="entry name" value="Histidine kinase-like ATPase, C-terminal domain"/>
    <property type="match status" value="1"/>
</dbReference>
<dbReference type="SMART" id="SM00387">
    <property type="entry name" value="HATPase_c"/>
    <property type="match status" value="1"/>
</dbReference>
<sequence>MKLRATFSVQAFEATAYVALSAVIGIAAFCFLLPTLLVGTALLVVALAGLPLIVLAFAFSHLIARLERRRVAAVFGIDFPTRQLPRDGNVLNRALRWLGSRGAWLELTYALVALPFVGWIGSALVFFAWGAAIAMLSFPLWGLFADGAGVIFGANIGYLPSAVAHVAGGAGALYAAPWLARGVAAVQVAMARLLLEQGERERLTARVGALEETRAGMVAAADAERRRIERDLHDGAQQRLVALAMTLGRAKATEDPALARTLVGEAHGEAKEALVELRNLARGIHPAVLTDRGLDAAVSALAARCPIPVAVDVDLPHRASAHSEAIAYFVVAEALTNVAKHAQATRAWLTVEYLGDRLVVEILDNGRGGALATGIGINGLRDRVRAVDGDLHLSSPPGGGTTLRVELPCEP</sequence>